<protein>
    <recommendedName>
        <fullName evidence="6 7">Large ribosomal subunit protein uL3</fullName>
    </recommendedName>
</protein>
<reference evidence="13 14" key="1">
    <citation type="submission" date="2017-11" db="EMBL/GenBank/DDBJ databases">
        <title>Evolution of Phototrophy in the Chloroflexi Phylum Driven by Horizontal Gene Transfer.</title>
        <authorList>
            <person name="Ward L.M."/>
            <person name="Hemp J."/>
            <person name="Shih P.M."/>
            <person name="Mcglynn S.E."/>
            <person name="Fischer W."/>
        </authorList>
    </citation>
    <scope>NUCLEOTIDE SEQUENCE [LARGE SCALE GENOMIC DNA]</scope>
    <source>
        <strain evidence="12">CP1_1M</strain>
        <strain evidence="11">JP3_13</strain>
    </source>
</reference>
<gene>
    <name evidence="7" type="primary">rplC</name>
    <name evidence="11" type="ORF">CUN49_00240</name>
    <name evidence="12" type="ORF">CUN50_03340</name>
</gene>
<feature type="compositionally biased region" description="Low complexity" evidence="10">
    <location>
        <begin position="141"/>
        <end position="152"/>
    </location>
</feature>
<feature type="compositionally biased region" description="Basic residues" evidence="10">
    <location>
        <begin position="153"/>
        <end position="162"/>
    </location>
</feature>
<comment type="function">
    <text evidence="7 9">One of the primary rRNA binding proteins, it binds directly near the 3'-end of the 23S rRNA, where it nucleates assembly of the 50S subunit.</text>
</comment>
<dbReference type="GO" id="GO:0003735">
    <property type="term" value="F:structural constituent of ribosome"/>
    <property type="evidence" value="ECO:0007669"/>
    <property type="project" value="UniProtKB-UniRule"/>
</dbReference>
<dbReference type="EMBL" id="PGTL01000012">
    <property type="protein sequence ID" value="PJF42623.1"/>
    <property type="molecule type" value="Genomic_DNA"/>
</dbReference>
<evidence type="ECO:0000256" key="10">
    <source>
        <dbReference type="SAM" id="MobiDB-lite"/>
    </source>
</evidence>
<comment type="caution">
    <text evidence="11">The sequence shown here is derived from an EMBL/GenBank/DDBJ whole genome shotgun (WGS) entry which is preliminary data.</text>
</comment>
<dbReference type="InterPro" id="IPR009000">
    <property type="entry name" value="Transl_B-barrel_sf"/>
</dbReference>
<dbReference type="GO" id="GO:0022625">
    <property type="term" value="C:cytosolic large ribosomal subunit"/>
    <property type="evidence" value="ECO:0007669"/>
    <property type="project" value="TreeGrafter"/>
</dbReference>
<evidence type="ECO:0000256" key="4">
    <source>
        <dbReference type="ARBA" id="ARBA00022980"/>
    </source>
</evidence>
<comment type="subunit">
    <text evidence="7 9">Part of the 50S ribosomal subunit. Forms a cluster with proteins L14 and L19.</text>
</comment>
<feature type="region of interest" description="Disordered" evidence="10">
    <location>
        <begin position="125"/>
        <end position="169"/>
    </location>
</feature>
<dbReference type="Pfam" id="PF00297">
    <property type="entry name" value="Ribosomal_L3"/>
    <property type="match status" value="1"/>
</dbReference>
<sequence>MKGIIGRKLGMTQLIAPDGKVTPVTVIQAGPCFVTMIRTPDRDGYTAVQVGFEEVAPEKLTGGERGHLLKRNLPTLRYLREFRVREVDVQEGQRLTVEMFDAGDRVDVVGTSKGRGFAGTIKRHGFHRQATTHGASDRTRAPGGSSSGTTPGRVKKGTRRAGRMGNERVTTQNLEVMAVDAERNLLAVKGSVPGAAGGLVIIKESVKARKR</sequence>
<evidence type="ECO:0000313" key="12">
    <source>
        <dbReference type="EMBL" id="PJF42623.1"/>
    </source>
</evidence>
<dbReference type="AlphaFoldDB" id="A0A2M8PIW2"/>
<evidence type="ECO:0000313" key="11">
    <source>
        <dbReference type="EMBL" id="PJF37482.1"/>
    </source>
</evidence>
<dbReference type="FunFam" id="2.40.30.10:FF:000004">
    <property type="entry name" value="50S ribosomal protein L3"/>
    <property type="match status" value="1"/>
</dbReference>
<keyword evidence="5 7" id="KW-0687">Ribonucleoprotein</keyword>
<proteinExistence type="inferred from homology"/>
<evidence type="ECO:0000313" key="14">
    <source>
        <dbReference type="Proteomes" id="UP000229681"/>
    </source>
</evidence>
<comment type="similarity">
    <text evidence="1 7 8">Belongs to the universal ribosomal protein uL3 family.</text>
</comment>
<organism evidence="11 14">
    <name type="scientific">Candidatus Thermofonsia Clade 1 bacterium</name>
    <dbReference type="NCBI Taxonomy" id="2364210"/>
    <lineage>
        <taxon>Bacteria</taxon>
        <taxon>Bacillati</taxon>
        <taxon>Chloroflexota</taxon>
        <taxon>Candidatus Thermofontia</taxon>
        <taxon>Candidatus Thermofonsia Clade 1</taxon>
    </lineage>
</organism>
<evidence type="ECO:0000256" key="8">
    <source>
        <dbReference type="RuleBase" id="RU003905"/>
    </source>
</evidence>
<dbReference type="PANTHER" id="PTHR11229:SF16">
    <property type="entry name" value="LARGE RIBOSOMAL SUBUNIT PROTEIN UL3C"/>
    <property type="match status" value="1"/>
</dbReference>
<accession>A0A2M8PIW2</accession>
<evidence type="ECO:0000256" key="1">
    <source>
        <dbReference type="ARBA" id="ARBA00006540"/>
    </source>
</evidence>
<dbReference type="GO" id="GO:0006412">
    <property type="term" value="P:translation"/>
    <property type="evidence" value="ECO:0007669"/>
    <property type="project" value="UniProtKB-UniRule"/>
</dbReference>
<dbReference type="Gene3D" id="2.40.30.10">
    <property type="entry name" value="Translation factors"/>
    <property type="match status" value="1"/>
</dbReference>
<dbReference type="NCBIfam" id="TIGR03625">
    <property type="entry name" value="L3_bact"/>
    <property type="match status" value="1"/>
</dbReference>
<keyword evidence="2 7" id="KW-0699">rRNA-binding</keyword>
<evidence type="ECO:0000256" key="5">
    <source>
        <dbReference type="ARBA" id="ARBA00023274"/>
    </source>
</evidence>
<evidence type="ECO:0000256" key="9">
    <source>
        <dbReference type="RuleBase" id="RU003906"/>
    </source>
</evidence>
<dbReference type="InterPro" id="IPR019927">
    <property type="entry name" value="Ribosomal_uL3_bac/org-type"/>
</dbReference>
<evidence type="ECO:0000313" key="13">
    <source>
        <dbReference type="Proteomes" id="UP000228947"/>
    </source>
</evidence>
<dbReference type="GO" id="GO:0019843">
    <property type="term" value="F:rRNA binding"/>
    <property type="evidence" value="ECO:0007669"/>
    <property type="project" value="UniProtKB-UniRule"/>
</dbReference>
<evidence type="ECO:0000256" key="3">
    <source>
        <dbReference type="ARBA" id="ARBA00022884"/>
    </source>
</evidence>
<dbReference type="PROSITE" id="PS00474">
    <property type="entry name" value="RIBOSOMAL_L3"/>
    <property type="match status" value="1"/>
</dbReference>
<dbReference type="Proteomes" id="UP000229681">
    <property type="component" value="Unassembled WGS sequence"/>
</dbReference>
<keyword evidence="4 7" id="KW-0689">Ribosomal protein</keyword>
<dbReference type="PANTHER" id="PTHR11229">
    <property type="entry name" value="50S RIBOSOMAL PROTEIN L3"/>
    <property type="match status" value="1"/>
</dbReference>
<dbReference type="HAMAP" id="MF_01325_B">
    <property type="entry name" value="Ribosomal_uL3_B"/>
    <property type="match status" value="1"/>
</dbReference>
<name>A0A2M8PIW2_9CHLR</name>
<keyword evidence="3 7" id="KW-0694">RNA-binding</keyword>
<dbReference type="EMBL" id="PGTM01000001">
    <property type="protein sequence ID" value="PJF37482.1"/>
    <property type="molecule type" value="Genomic_DNA"/>
</dbReference>
<dbReference type="Proteomes" id="UP000228947">
    <property type="component" value="Unassembled WGS sequence"/>
</dbReference>
<dbReference type="InterPro" id="IPR019926">
    <property type="entry name" value="Ribosomal_uL3_CS"/>
</dbReference>
<dbReference type="SUPFAM" id="SSF50447">
    <property type="entry name" value="Translation proteins"/>
    <property type="match status" value="1"/>
</dbReference>
<evidence type="ECO:0000256" key="6">
    <source>
        <dbReference type="ARBA" id="ARBA00035243"/>
    </source>
</evidence>
<dbReference type="InterPro" id="IPR000597">
    <property type="entry name" value="Ribosomal_uL3"/>
</dbReference>
<dbReference type="Gene3D" id="3.30.160.810">
    <property type="match status" value="1"/>
</dbReference>
<evidence type="ECO:0000256" key="7">
    <source>
        <dbReference type="HAMAP-Rule" id="MF_01325"/>
    </source>
</evidence>
<evidence type="ECO:0000256" key="2">
    <source>
        <dbReference type="ARBA" id="ARBA00022730"/>
    </source>
</evidence>